<evidence type="ECO:0000256" key="4">
    <source>
        <dbReference type="ARBA" id="ARBA00022741"/>
    </source>
</evidence>
<dbReference type="EMBL" id="CP002394">
    <property type="protein sequence ID" value="ADU29893.1"/>
    <property type="molecule type" value="Genomic_DNA"/>
</dbReference>
<dbReference type="InterPro" id="IPR036832">
    <property type="entry name" value="PPK_N_dom_sf"/>
</dbReference>
<keyword evidence="7 8" id="KW-0460">Magnesium</keyword>
<dbReference type="NCBIfam" id="NF003918">
    <property type="entry name" value="PRK05443.1-2"/>
    <property type="match status" value="1"/>
</dbReference>
<dbReference type="GO" id="GO:0009358">
    <property type="term" value="C:polyphosphate kinase complex"/>
    <property type="evidence" value="ECO:0007669"/>
    <property type="project" value="InterPro"/>
</dbReference>
<dbReference type="SUPFAM" id="SSF56024">
    <property type="entry name" value="Phospholipase D/nuclease"/>
    <property type="match status" value="2"/>
</dbReference>
<dbReference type="InterPro" id="IPR025200">
    <property type="entry name" value="PPK_C_dom2"/>
</dbReference>
<accession>E6TWU3</accession>
<dbReference type="SUPFAM" id="SSF143724">
    <property type="entry name" value="PHP14-like"/>
    <property type="match status" value="1"/>
</dbReference>
<dbReference type="Pfam" id="PF17941">
    <property type="entry name" value="PP_kinase_C_1"/>
    <property type="match status" value="1"/>
</dbReference>
<proteinExistence type="inferred from homology"/>
<sequence>MGTNKEKPLIKSLNNPAYYNNRELSWLAFNKRVLQEAIDIRNPLLERLKFISIFSTNLDEFFMVRVGGLKDQEKAGFNEKDNKSALTPKQQLQEISKLSHHLTQLQDELFTESIKTHLKEEGIELLKINELSHDHYDFVKEHFSTFILPILTPMAIDAYRPFPMLLNKSLNLAVALTSEDTLTNTKLAIVQVPAVLNRLISLPSIHPKDNCYILLEDVISHFIYQLFDGHKVSSVSPFRITRNADLTIHEEDARDLLKVIEKELKKRKWGAAVRLEMQKGKMAPHVLSFLMNVLELNEGDIYESNGPIDYSFLSQFYSMLSEKREDLIHETVIPQPPLDLMGETNLFEAISKKDIFLHHPYESFQPIVDLLTQAAIDPNVLAIKQTLYRVSGDSPIIQALASAAERGKQVTVLVELKARFDEENNIQWAKKLEKAGVHVIYGISGLKTHSKITLIVRKNGEKIQRFVHLGTGNYNDITAKFYTDMGLLTSKESFGIDATNFFNYLSGFSNKPIWHEISTAPTDMRKHFLQLIDEEIKHAKKYSNGKIIAKMNSLSDKTIISKLYEASCAGVKIELIIRGICCLKPGIKGVSENITVQSIVDRFLEHSRIFYFYGNGKENIYLSSADWMTRNMEKRIEILFPIHNQTIKARVINILSIMLKDNVKSRIQTSSGEYVYKDVLPNEKTIQSQQFFYYSAKKR</sequence>
<dbReference type="eggNOG" id="COG0855">
    <property type="taxonomic scope" value="Bacteria"/>
</dbReference>
<feature type="active site" description="Phosphohistidine intermediate" evidence="8">
    <location>
        <position position="449"/>
    </location>
</feature>
<evidence type="ECO:0000256" key="8">
    <source>
        <dbReference type="HAMAP-Rule" id="MF_00347"/>
    </source>
</evidence>
<evidence type="ECO:0000256" key="2">
    <source>
        <dbReference type="ARBA" id="ARBA00022679"/>
    </source>
</evidence>
<evidence type="ECO:0000259" key="13">
    <source>
        <dbReference type="Pfam" id="PF17941"/>
    </source>
</evidence>
<feature type="binding site" evidence="8">
    <location>
        <position position="578"/>
    </location>
    <ligand>
        <name>ATP</name>
        <dbReference type="ChEBI" id="CHEBI:30616"/>
    </ligand>
</feature>
<dbReference type="Gene3D" id="3.30.870.10">
    <property type="entry name" value="Endonuclease Chain A"/>
    <property type="match status" value="2"/>
</dbReference>
<keyword evidence="1 8" id="KW-0597">Phosphoprotein</keyword>
<dbReference type="CDD" id="cd09165">
    <property type="entry name" value="PLDc_PaPPK1_C1_like"/>
    <property type="match status" value="1"/>
</dbReference>
<comment type="PTM">
    <text evidence="8 9">An intermediate of this reaction is the autophosphorylated ppk in which a phosphate is covalently linked to a histidine residue through a N-P bond.</text>
</comment>
<protein>
    <recommendedName>
        <fullName evidence="8 9">Polyphosphate kinase</fullName>
        <ecNumber evidence="8 9">2.7.4.1</ecNumber>
    </recommendedName>
    <alternativeName>
        <fullName evidence="8">ATP-polyphosphate phosphotransferase</fullName>
    </alternativeName>
    <alternativeName>
        <fullName evidence="8">Polyphosphoric acid kinase</fullName>
    </alternativeName>
</protein>
<evidence type="ECO:0000256" key="3">
    <source>
        <dbReference type="ARBA" id="ARBA00022723"/>
    </source>
</evidence>
<dbReference type="GO" id="GO:0008976">
    <property type="term" value="F:polyphosphate kinase activity"/>
    <property type="evidence" value="ECO:0007669"/>
    <property type="project" value="UniProtKB-UniRule"/>
</dbReference>
<keyword evidence="4 8" id="KW-0547">Nucleotide-binding</keyword>
<dbReference type="InterPro" id="IPR041108">
    <property type="entry name" value="PP_kinase_C_1"/>
</dbReference>
<dbReference type="PANTHER" id="PTHR30218:SF0">
    <property type="entry name" value="POLYPHOSPHATE KINASE"/>
    <property type="match status" value="1"/>
</dbReference>
<reference evidence="14 15" key="1">
    <citation type="submission" date="2010-12" db="EMBL/GenBank/DDBJ databases">
        <title>Complete sequence of Bacillus cellulosilyticus DSM 2522.</title>
        <authorList>
            <consortium name="US DOE Joint Genome Institute"/>
            <person name="Lucas S."/>
            <person name="Copeland A."/>
            <person name="Lapidus A."/>
            <person name="Cheng J.-F."/>
            <person name="Bruce D."/>
            <person name="Goodwin L."/>
            <person name="Pitluck S."/>
            <person name="Chertkov O."/>
            <person name="Detter J.C."/>
            <person name="Han C."/>
            <person name="Tapia R."/>
            <person name="Land M."/>
            <person name="Hauser L."/>
            <person name="Jeffries C."/>
            <person name="Kyrpides N."/>
            <person name="Ivanova N."/>
            <person name="Mikhailova N."/>
            <person name="Brumm P."/>
            <person name="Mead D."/>
            <person name="Woyke T."/>
        </authorList>
    </citation>
    <scope>NUCLEOTIDE SEQUENCE [LARGE SCALE GENOMIC DNA]</scope>
    <source>
        <strain evidence="15">ATCC 21833 / DSM 2522 / FERM P-1141 / JCM 9156 / N-4</strain>
    </source>
</reference>
<feature type="binding site" evidence="8">
    <location>
        <position position="419"/>
    </location>
    <ligand>
        <name>Mg(2+)</name>
        <dbReference type="ChEBI" id="CHEBI:18420"/>
    </ligand>
</feature>
<dbReference type="STRING" id="649639.Bcell_1630"/>
<organism evidence="14 15">
    <name type="scientific">Evansella cellulosilytica (strain ATCC 21833 / DSM 2522 / FERM P-1141 / JCM 9156 / N-4)</name>
    <name type="common">Bacillus cellulosilyticus</name>
    <dbReference type="NCBI Taxonomy" id="649639"/>
    <lineage>
        <taxon>Bacteria</taxon>
        <taxon>Bacillati</taxon>
        <taxon>Bacillota</taxon>
        <taxon>Bacilli</taxon>
        <taxon>Bacillales</taxon>
        <taxon>Bacillaceae</taxon>
        <taxon>Evansella</taxon>
    </lineage>
</organism>
<dbReference type="AlphaFoldDB" id="E6TWU3"/>
<keyword evidence="2 8" id="KW-0808">Transferase</keyword>
<keyword evidence="6 8" id="KW-0067">ATP-binding</keyword>
<comment type="cofactor">
    <cofactor evidence="8">
        <name>Mg(2+)</name>
        <dbReference type="ChEBI" id="CHEBI:18420"/>
    </cofactor>
</comment>
<dbReference type="Gene3D" id="3.30.1840.10">
    <property type="entry name" value="Polyphosphate kinase middle domain"/>
    <property type="match status" value="1"/>
</dbReference>
<dbReference type="PIRSF" id="PIRSF015589">
    <property type="entry name" value="PP_kinase"/>
    <property type="match status" value="1"/>
</dbReference>
<dbReference type="GO" id="GO:0005524">
    <property type="term" value="F:ATP binding"/>
    <property type="evidence" value="ECO:0007669"/>
    <property type="project" value="UniProtKB-KW"/>
</dbReference>
<dbReference type="Pfam" id="PF02503">
    <property type="entry name" value="PP_kinase"/>
    <property type="match status" value="1"/>
</dbReference>
<dbReference type="EC" id="2.7.4.1" evidence="8 9"/>
<dbReference type="NCBIfam" id="NF003920">
    <property type="entry name" value="PRK05443.2-1"/>
    <property type="match status" value="1"/>
</dbReference>
<dbReference type="NCBIfam" id="NF003921">
    <property type="entry name" value="PRK05443.2-2"/>
    <property type="match status" value="1"/>
</dbReference>
<dbReference type="GO" id="GO:0046872">
    <property type="term" value="F:metal ion binding"/>
    <property type="evidence" value="ECO:0007669"/>
    <property type="project" value="UniProtKB-KW"/>
</dbReference>
<evidence type="ECO:0000259" key="10">
    <source>
        <dbReference type="Pfam" id="PF02503"/>
    </source>
</evidence>
<dbReference type="InterPro" id="IPR003414">
    <property type="entry name" value="PP_kinase"/>
</dbReference>
<evidence type="ECO:0000256" key="9">
    <source>
        <dbReference type="RuleBase" id="RU003800"/>
    </source>
</evidence>
<dbReference type="NCBIfam" id="TIGR03705">
    <property type="entry name" value="poly_P_kin"/>
    <property type="match status" value="1"/>
</dbReference>
<evidence type="ECO:0000313" key="14">
    <source>
        <dbReference type="EMBL" id="ADU29893.1"/>
    </source>
</evidence>
<gene>
    <name evidence="8" type="primary">ppk</name>
    <name evidence="14" type="ordered locus">Bcell_1630</name>
</gene>
<dbReference type="InterPro" id="IPR025198">
    <property type="entry name" value="PPK_N_dom"/>
</dbReference>
<comment type="catalytic activity">
    <reaction evidence="8 9">
        <text>[phosphate](n) + ATP = [phosphate](n+1) + ADP</text>
        <dbReference type="Rhea" id="RHEA:19573"/>
        <dbReference type="Rhea" id="RHEA-COMP:9859"/>
        <dbReference type="Rhea" id="RHEA-COMP:14280"/>
        <dbReference type="ChEBI" id="CHEBI:16838"/>
        <dbReference type="ChEBI" id="CHEBI:30616"/>
        <dbReference type="ChEBI" id="CHEBI:456216"/>
        <dbReference type="EC" id="2.7.4.1"/>
    </reaction>
</comment>
<comment type="similarity">
    <text evidence="8 9">Belongs to the polyphosphate kinase 1 (PPK1) family.</text>
</comment>
<feature type="binding site" evidence="8">
    <location>
        <position position="389"/>
    </location>
    <ligand>
        <name>Mg(2+)</name>
        <dbReference type="ChEBI" id="CHEBI:18420"/>
    </ligand>
</feature>
<evidence type="ECO:0000256" key="7">
    <source>
        <dbReference type="ARBA" id="ARBA00022842"/>
    </source>
</evidence>
<dbReference type="GO" id="GO:0006799">
    <property type="term" value="P:polyphosphate biosynthetic process"/>
    <property type="evidence" value="ECO:0007669"/>
    <property type="project" value="UniProtKB-UniRule"/>
</dbReference>
<dbReference type="Pfam" id="PF13089">
    <property type="entry name" value="PP_kinase_N"/>
    <property type="match status" value="1"/>
</dbReference>
<evidence type="ECO:0000259" key="12">
    <source>
        <dbReference type="Pfam" id="PF13090"/>
    </source>
</evidence>
<dbReference type="OrthoDB" id="9761456at2"/>
<evidence type="ECO:0000256" key="6">
    <source>
        <dbReference type="ARBA" id="ARBA00022840"/>
    </source>
</evidence>
<feature type="binding site" evidence="8">
    <location>
        <position position="57"/>
    </location>
    <ligand>
        <name>ATP</name>
        <dbReference type="ChEBI" id="CHEBI:30616"/>
    </ligand>
</feature>
<comment type="function">
    <text evidence="8 9">Catalyzes the reversible transfer of the terminal phosphate of ATP to form a long-chain polyphosphate (polyP).</text>
</comment>
<feature type="domain" description="Polyphosphate kinase C-terminal" evidence="12">
    <location>
        <begin position="519"/>
        <end position="689"/>
    </location>
</feature>
<feature type="domain" description="Polyphosphate kinase N-terminal" evidence="11">
    <location>
        <begin position="19"/>
        <end position="125"/>
    </location>
</feature>
<keyword evidence="5 8" id="KW-0418">Kinase</keyword>
<dbReference type="SUPFAM" id="SSF140356">
    <property type="entry name" value="PPK N-terminal domain-like"/>
    <property type="match status" value="1"/>
</dbReference>
<evidence type="ECO:0000256" key="1">
    <source>
        <dbReference type="ARBA" id="ARBA00022553"/>
    </source>
</evidence>
<dbReference type="RefSeq" id="WP_013488230.1">
    <property type="nucleotide sequence ID" value="NC_014829.1"/>
</dbReference>
<feature type="domain" description="Polyphosphate kinase middle" evidence="10">
    <location>
        <begin position="136"/>
        <end position="316"/>
    </location>
</feature>
<dbReference type="FunFam" id="3.30.870.10:FF:000001">
    <property type="entry name" value="Polyphosphate kinase"/>
    <property type="match status" value="1"/>
</dbReference>
<dbReference type="Pfam" id="PF13090">
    <property type="entry name" value="PP_kinase_C"/>
    <property type="match status" value="1"/>
</dbReference>
<dbReference type="Gene3D" id="1.20.58.310">
    <property type="entry name" value="Polyphosphate kinase N-terminal domain"/>
    <property type="match status" value="1"/>
</dbReference>
<dbReference type="HOGENOM" id="CLU_009678_5_0_9"/>
<dbReference type="CDD" id="cd09168">
    <property type="entry name" value="PLDc_PaPPK1_C2_like"/>
    <property type="match status" value="1"/>
</dbReference>
<dbReference type="PANTHER" id="PTHR30218">
    <property type="entry name" value="POLYPHOSPHATE KINASE"/>
    <property type="match status" value="1"/>
</dbReference>
<evidence type="ECO:0000313" key="15">
    <source>
        <dbReference type="Proteomes" id="UP000001401"/>
    </source>
</evidence>
<keyword evidence="3 8" id="KW-0479">Metal-binding</keyword>
<dbReference type="KEGG" id="bco:Bcell_1630"/>
<dbReference type="InterPro" id="IPR036830">
    <property type="entry name" value="PP_kinase_middle_dom_sf"/>
</dbReference>
<evidence type="ECO:0000259" key="11">
    <source>
        <dbReference type="Pfam" id="PF13089"/>
    </source>
</evidence>
<evidence type="ECO:0000256" key="5">
    <source>
        <dbReference type="ARBA" id="ARBA00022777"/>
    </source>
</evidence>
<dbReference type="InterPro" id="IPR024953">
    <property type="entry name" value="PP_kinase_middle"/>
</dbReference>
<dbReference type="HAMAP" id="MF_00347">
    <property type="entry name" value="Polyphosphate_kinase"/>
    <property type="match status" value="1"/>
</dbReference>
<keyword evidence="15" id="KW-1185">Reference proteome</keyword>
<feature type="domain" description="Polyphosphate kinase C-terminal" evidence="13">
    <location>
        <begin position="345"/>
        <end position="510"/>
    </location>
</feature>
<dbReference type="Proteomes" id="UP000001401">
    <property type="component" value="Chromosome"/>
</dbReference>
<name>E6TWU3_EVAC2</name>
<dbReference type="NCBIfam" id="NF003917">
    <property type="entry name" value="PRK05443.1-1"/>
    <property type="match status" value="1"/>
</dbReference>
<feature type="binding site" evidence="8">
    <location>
        <position position="606"/>
    </location>
    <ligand>
        <name>ATP</name>
        <dbReference type="ChEBI" id="CHEBI:30616"/>
    </ligand>
</feature>
<feature type="binding site" evidence="8">
    <location>
        <position position="482"/>
    </location>
    <ligand>
        <name>ATP</name>
        <dbReference type="ChEBI" id="CHEBI:30616"/>
    </ligand>
</feature>